<proteinExistence type="predicted"/>
<sequence length="545" mass="58059">MAPFSKEFIKQARFAAPLGALLLGGASATQAVSQQSTVPLHNHPTRIFSFETANMNPAGTIELDVGTIQTDPSGGVATGNQLYFGGGSYALNDRFSFGLDIHSYQDPTVDPINGSFPDFITHLGALWGKYQLYDSGRVAIAAQASIENFFTLESQLWGGKSNNVLAGSIKAPITFRASNQLQFHLTPSVSVFPDTVNGAQFYGTIASIGAGVSYKPSERLAFFGSVDTPVSGENTISNTATYESTPVWTVGGRYNVSPKVGLEGYVTNGVGYTPATSILTHWPDGDRVLAGLRLVYTPGANKPDTYRGTPNPVTQHQANLQKDGFTLGTADVLEPGTFHFSAWGGQDSNAGGLLSFSPDRDFEIQLAFEQYSDNTTAPGGIVPTTKPRYMVGPKLRFMDQNNGDPFSLSARMLYGRQIESGVGGIGVFFVDLLGSYKANSRMTLNVSPKVATWGNTELAGLGLGLNYAVTEDLELIGEVTPVGMDNDEPTWAAGVRYNFGNSGFSVDANVSNAIGRFGIGTMIAQDDPRVTIALSKTFGTKGVKF</sequence>
<evidence type="ECO:0000313" key="1">
    <source>
        <dbReference type="EMBL" id="CUJ95676.1"/>
    </source>
</evidence>
<organism evidence="1 2">
    <name type="scientific">Shimia thalassica</name>
    <dbReference type="NCBI Taxonomy" id="1715693"/>
    <lineage>
        <taxon>Bacteria</taxon>
        <taxon>Pseudomonadati</taxon>
        <taxon>Pseudomonadota</taxon>
        <taxon>Alphaproteobacteria</taxon>
        <taxon>Rhodobacterales</taxon>
        <taxon>Roseobacteraceae</taxon>
    </lineage>
</organism>
<dbReference type="Proteomes" id="UP000051870">
    <property type="component" value="Unassembled WGS sequence"/>
</dbReference>
<reference evidence="2" key="1">
    <citation type="submission" date="2015-09" db="EMBL/GenBank/DDBJ databases">
        <authorList>
            <person name="Rodrigo-Torres Lidia"/>
            <person name="Arahal R.David."/>
        </authorList>
    </citation>
    <scope>NUCLEOTIDE SEQUENCE [LARGE SCALE GENOMIC DNA]</scope>
    <source>
        <strain evidence="2">CECT 7735</strain>
    </source>
</reference>
<gene>
    <name evidence="1" type="ORF">PH7735_01901</name>
</gene>
<evidence type="ECO:0000313" key="2">
    <source>
        <dbReference type="Proteomes" id="UP000051870"/>
    </source>
</evidence>
<dbReference type="GeneID" id="83880939"/>
<dbReference type="EMBL" id="CYTW01000001">
    <property type="protein sequence ID" value="CUJ95676.1"/>
    <property type="molecule type" value="Genomic_DNA"/>
</dbReference>
<dbReference type="RefSeq" id="WP_145865290.1">
    <property type="nucleotide sequence ID" value="NZ_CYTW01000001.1"/>
</dbReference>
<dbReference type="AlphaFoldDB" id="A0A0P1I7S8"/>
<protein>
    <submittedName>
        <fullName evidence="1">Uncharacterized protein</fullName>
    </submittedName>
</protein>
<keyword evidence="2" id="KW-1185">Reference proteome</keyword>
<dbReference type="STRING" id="1715693.PH7735_01901"/>
<accession>A0A0P1I7S8</accession>
<name>A0A0P1I7S8_9RHOB</name>